<feature type="compositionally biased region" description="Acidic residues" evidence="1">
    <location>
        <begin position="79"/>
        <end position="101"/>
    </location>
</feature>
<dbReference type="EMBL" id="DS268427">
    <property type="protein sequence ID" value="EFO93854.1"/>
    <property type="molecule type" value="Genomic_DNA"/>
</dbReference>
<evidence type="ECO:0000256" key="1">
    <source>
        <dbReference type="SAM" id="MobiDB-lite"/>
    </source>
</evidence>
<feature type="domain" description="Tudor" evidence="2">
    <location>
        <begin position="142"/>
        <end position="240"/>
    </location>
</feature>
<reference evidence="3" key="1">
    <citation type="submission" date="2007-07" db="EMBL/GenBank/DDBJ databases">
        <title>PCAP assembly of the Caenorhabditis remanei genome.</title>
        <authorList>
            <consortium name="The Caenorhabditis remanei Sequencing Consortium"/>
            <person name="Wilson R.K."/>
        </authorList>
    </citation>
    <scope>NUCLEOTIDE SEQUENCE [LARGE SCALE GENOMIC DNA]</scope>
    <source>
        <strain evidence="3">PB4641</strain>
    </source>
</reference>
<gene>
    <name evidence="3" type="ORF">CRE_12721</name>
</gene>
<sequence>MDYDKVDHFRDVIKDLNYLARCQITSSSEPFQINMFHPHYDLLNVCLFLLAPRRGQPSEAGVWPPKEIAVDFNRRNGVESDENDDSGADSDFIGDEEEEDNGWNFEDNSATYLRSFPPATKVFRVYEDGLQIERIENEWLIYLTNDSMRQKRQEAEEYLLAQVNSLTALPEAWLAFGTACAVSHEGAIKRAAICGIEEHSLNLLLIDYGVLIESSTTEVFSLPNHESVNIEPQLTIISLACFNFIHCSLVEILHNFLPPGTPIHFERERRSKDIPTKGALSLFDGTPIEKLVNETISLHNLDLECRDVLPFSETSESINPPLTNRVNVPFMYKYGHSVIYKKSKLVTSKF</sequence>
<protein>
    <recommendedName>
        <fullName evidence="2">Tudor domain-containing protein</fullName>
    </recommendedName>
</protein>
<name>E3M7F5_CAERE</name>
<dbReference type="Proteomes" id="UP000008281">
    <property type="component" value="Unassembled WGS sequence"/>
</dbReference>
<dbReference type="eggNOG" id="ENOG502TG7N">
    <property type="taxonomic scope" value="Eukaryota"/>
</dbReference>
<dbReference type="STRING" id="31234.E3M7F5"/>
<dbReference type="OrthoDB" id="5818374at2759"/>
<evidence type="ECO:0000259" key="2">
    <source>
        <dbReference type="Pfam" id="PF00567"/>
    </source>
</evidence>
<feature type="region of interest" description="Disordered" evidence="1">
    <location>
        <begin position="73"/>
        <end position="105"/>
    </location>
</feature>
<dbReference type="AlphaFoldDB" id="E3M7F5"/>
<proteinExistence type="predicted"/>
<dbReference type="Pfam" id="PF00567">
    <property type="entry name" value="TUDOR"/>
    <property type="match status" value="1"/>
</dbReference>
<evidence type="ECO:0000313" key="3">
    <source>
        <dbReference type="EMBL" id="EFO93854.1"/>
    </source>
</evidence>
<evidence type="ECO:0000313" key="4">
    <source>
        <dbReference type="Proteomes" id="UP000008281"/>
    </source>
</evidence>
<dbReference type="HOGENOM" id="CLU_880623_0_0_1"/>
<dbReference type="OMA" id="YLARCQI"/>
<organism evidence="4">
    <name type="scientific">Caenorhabditis remanei</name>
    <name type="common">Caenorhabditis vulgaris</name>
    <dbReference type="NCBI Taxonomy" id="31234"/>
    <lineage>
        <taxon>Eukaryota</taxon>
        <taxon>Metazoa</taxon>
        <taxon>Ecdysozoa</taxon>
        <taxon>Nematoda</taxon>
        <taxon>Chromadorea</taxon>
        <taxon>Rhabditida</taxon>
        <taxon>Rhabditina</taxon>
        <taxon>Rhabditomorpha</taxon>
        <taxon>Rhabditoidea</taxon>
        <taxon>Rhabditidae</taxon>
        <taxon>Peloderinae</taxon>
        <taxon>Caenorhabditis</taxon>
    </lineage>
</organism>
<keyword evidence="4" id="KW-1185">Reference proteome</keyword>
<dbReference type="InterPro" id="IPR002999">
    <property type="entry name" value="Tudor"/>
</dbReference>
<dbReference type="InParanoid" id="E3M7F5"/>
<dbReference type="FunCoup" id="E3M7F5">
    <property type="interactions" value="1674"/>
</dbReference>
<accession>E3M7F5</accession>
<dbReference type="SUPFAM" id="SSF63748">
    <property type="entry name" value="Tudor/PWWP/MBT"/>
    <property type="match status" value="1"/>
</dbReference>